<evidence type="ECO:0000313" key="2">
    <source>
        <dbReference type="Proteomes" id="UP000256779"/>
    </source>
</evidence>
<proteinExistence type="predicted"/>
<organism evidence="1 2">
    <name type="scientific">Marinoscillum furvescens DSM 4134</name>
    <dbReference type="NCBI Taxonomy" id="1122208"/>
    <lineage>
        <taxon>Bacteria</taxon>
        <taxon>Pseudomonadati</taxon>
        <taxon>Bacteroidota</taxon>
        <taxon>Cytophagia</taxon>
        <taxon>Cytophagales</taxon>
        <taxon>Reichenbachiellaceae</taxon>
        <taxon>Marinoscillum</taxon>
    </lineage>
</organism>
<dbReference type="AlphaFoldDB" id="A0A3D9L647"/>
<sequence length="251" mass="28309">MRDTFLIIVLGAFLLPGCLESDLEATDKVQANKLTYLDPSFDWNQVRNNPFRIVGITPTDDTWSVIVEYSGGCEEHNFYTWWNGEWEKDNSATFYLIHNANNDMCEAFIRDTISIRLDETFLRDPDPLDSAHITILNASNAHKITVDPELARIAQSDNCQLNTTIKGTLCGQGIWDSQWLLMLDTVTNHNKVWLRPVTNSSKVMLTKPEPGNYTVGVTLLFGYEPIDPDEQCATLPDGSFVSVAVNCIEKQ</sequence>
<dbReference type="EMBL" id="QREG01000003">
    <property type="protein sequence ID" value="REE01574.1"/>
    <property type="molecule type" value="Genomic_DNA"/>
</dbReference>
<keyword evidence="2" id="KW-1185">Reference proteome</keyword>
<gene>
    <name evidence="1" type="ORF">C7460_10390</name>
</gene>
<dbReference type="Proteomes" id="UP000256779">
    <property type="component" value="Unassembled WGS sequence"/>
</dbReference>
<protein>
    <submittedName>
        <fullName evidence="1">Uncharacterized protein</fullName>
    </submittedName>
</protein>
<accession>A0A3D9L647</accession>
<dbReference type="RefSeq" id="WP_115866860.1">
    <property type="nucleotide sequence ID" value="NZ_QREG01000003.1"/>
</dbReference>
<comment type="caution">
    <text evidence="1">The sequence shown here is derived from an EMBL/GenBank/DDBJ whole genome shotgun (WGS) entry which is preliminary data.</text>
</comment>
<reference evidence="1 2" key="1">
    <citation type="submission" date="2018-07" db="EMBL/GenBank/DDBJ databases">
        <title>Genomic Encyclopedia of Type Strains, Phase IV (KMG-IV): sequencing the most valuable type-strain genomes for metagenomic binning, comparative biology and taxonomic classification.</title>
        <authorList>
            <person name="Goeker M."/>
        </authorList>
    </citation>
    <scope>NUCLEOTIDE SEQUENCE [LARGE SCALE GENOMIC DNA]</scope>
    <source>
        <strain evidence="1 2">DSM 4134</strain>
    </source>
</reference>
<dbReference type="OrthoDB" id="1118380at2"/>
<name>A0A3D9L647_MARFU</name>
<evidence type="ECO:0000313" key="1">
    <source>
        <dbReference type="EMBL" id="REE01574.1"/>
    </source>
</evidence>